<keyword evidence="1" id="KW-1133">Transmembrane helix</keyword>
<keyword evidence="1" id="KW-0812">Transmembrane</keyword>
<accession>A0A2C5WD73</accession>
<feature type="transmembrane region" description="Helical" evidence="1">
    <location>
        <begin position="108"/>
        <end position="127"/>
    </location>
</feature>
<protein>
    <submittedName>
        <fullName evidence="2">Phage tail protein</fullName>
    </submittedName>
</protein>
<dbReference type="Proteomes" id="UP000222460">
    <property type="component" value="Unassembled WGS sequence"/>
</dbReference>
<keyword evidence="1" id="KW-0472">Membrane</keyword>
<organism evidence="2 3">
    <name type="scientific">Pseudomonas putida</name>
    <name type="common">Arthrobacter siderocapsulatus</name>
    <dbReference type="NCBI Taxonomy" id="303"/>
    <lineage>
        <taxon>Bacteria</taxon>
        <taxon>Pseudomonadati</taxon>
        <taxon>Pseudomonadota</taxon>
        <taxon>Gammaproteobacteria</taxon>
        <taxon>Pseudomonadales</taxon>
        <taxon>Pseudomonadaceae</taxon>
        <taxon>Pseudomonas</taxon>
    </lineage>
</organism>
<feature type="transmembrane region" description="Helical" evidence="1">
    <location>
        <begin position="181"/>
        <end position="199"/>
    </location>
</feature>
<dbReference type="EMBL" id="PDKZ01000002">
    <property type="protein sequence ID" value="PHH42763.1"/>
    <property type="molecule type" value="Genomic_DNA"/>
</dbReference>
<dbReference type="RefSeq" id="WP_098967496.1">
    <property type="nucleotide sequence ID" value="NZ_PDKZ01000002.1"/>
</dbReference>
<comment type="caution">
    <text evidence="2">The sequence shown here is derived from an EMBL/GenBank/DDBJ whole genome shotgun (WGS) entry which is preliminary data.</text>
</comment>
<gene>
    <name evidence="2" type="ORF">CRX57_21995</name>
</gene>
<reference evidence="3" key="1">
    <citation type="submission" date="2017-10" db="EMBL/GenBank/DDBJ databases">
        <title>FDA dAtabase for Regulatory Grade micrObial Sequences (FDA-ARGOS): Supporting development and validation of Infectious Disease Dx tests.</title>
        <authorList>
            <person name="Goldberg B."/>
            <person name="Campos J."/>
            <person name="Tallon L."/>
            <person name="Sadzewicz L."/>
            <person name="Ott S."/>
            <person name="Zhao X."/>
            <person name="Nagaraj S."/>
            <person name="Vavikolanu K."/>
            <person name="Aluvathingal J."/>
            <person name="Nadendla S."/>
            <person name="Geyer C."/>
            <person name="Sichtig H."/>
        </authorList>
    </citation>
    <scope>NUCLEOTIDE SEQUENCE [LARGE SCALE GENOMIC DNA]</scope>
    <source>
        <strain evidence="3">FDAARGOS_376</strain>
    </source>
</reference>
<sequence>MADEEKKVQTPVLITGIDELSPKLGALRVKVESFKKNLEQTGLGKLDVSGLFKGGSVITPFVDGIKSAAAFQGKLTEVSETAKTVDLPAAPKVAAQNMNVFSASMEKVSAAVDAALVPAVGALVVGLEPMLTQVASLLAENPQLVEGLAAGAIAFSAMQTAVTGATQVFDVMSMVLKTNPIMLIAMGIAVAAGLIYANWTPISAFFKGMWEGVKNIGASAMATLRSILDWRPLDALAALWSPVVGFFSGMWDEVKAVTAPVIDFFKSVFSWTPAGMILENWAPLTGLFSAIWELLKALSVPVMAFLRNLFDFSPMQMINSAWGGVVRFFEPMFDGLRKVAQPAKEFLMSLFDFSPMQMITSAWGGVVAYFQPLWTTLQSAVQSTRDALRALFDYFPMEMITSAWGGVVGYFEPIWTALQTSVQRVKGFFSSLFEWSPLEQIAQYWQPVGEVFSALWDVVLAASAPVVDFLHTLFEWKPLDQIIESWGPIVGWFGELWQKLQTVIAPIKELFDGGFAGLIAKVTGKVETLTQAQRQTNAEGKGELAPAFFGASSAPAGNGTLQGGSLPQTSSALIQQSAANNRTQLEGGLTVRFENAPAGLRTDQPQSNQPGLALSSRIGYRSLSAGGSNELA</sequence>
<dbReference type="AlphaFoldDB" id="A0A2C5WD73"/>
<evidence type="ECO:0000256" key="1">
    <source>
        <dbReference type="SAM" id="Phobius"/>
    </source>
</evidence>
<evidence type="ECO:0000313" key="2">
    <source>
        <dbReference type="EMBL" id="PHH42763.1"/>
    </source>
</evidence>
<feature type="transmembrane region" description="Helical" evidence="1">
    <location>
        <begin position="147"/>
        <end position="169"/>
    </location>
</feature>
<evidence type="ECO:0000313" key="3">
    <source>
        <dbReference type="Proteomes" id="UP000222460"/>
    </source>
</evidence>
<proteinExistence type="predicted"/>
<name>A0A2C5WD73_PSEPU</name>